<dbReference type="GeneID" id="96768577"/>
<dbReference type="NCBIfam" id="TIGR03696">
    <property type="entry name" value="Rhs_assc_core"/>
    <property type="match status" value="1"/>
</dbReference>
<accession>G1WES5</accession>
<evidence type="ECO:0000313" key="1">
    <source>
        <dbReference type="EMBL" id="EGV28925.1"/>
    </source>
</evidence>
<dbReference type="AlphaFoldDB" id="G1WES5"/>
<evidence type="ECO:0008006" key="3">
    <source>
        <dbReference type="Google" id="ProtNLM"/>
    </source>
</evidence>
<proteinExistence type="predicted"/>
<reference evidence="1 2" key="1">
    <citation type="submission" date="2011-07" db="EMBL/GenBank/DDBJ databases">
        <title>The Genome Sequence of Prevotella oulorum F0390.</title>
        <authorList>
            <consortium name="The Broad Institute Genome Sequencing Platform"/>
            <consortium name="The Broad Institute Genome Sequencing Center for Infectious Disease"/>
            <person name="Earl A."/>
            <person name="Ward D."/>
            <person name="Feldgarden M."/>
            <person name="Gevers D."/>
            <person name="Izard J."/>
            <person name="Ganesan A."/>
            <person name="Baranova O.V."/>
            <person name="Blanton J.M."/>
            <person name="Tanner A.C."/>
            <person name="Dewhirst F.E."/>
            <person name="Young S.K."/>
            <person name="Zeng Q."/>
            <person name="Gargeya S."/>
            <person name="Fitzgerald M."/>
            <person name="Haas B."/>
            <person name="Abouelleil A."/>
            <person name="Alvarado L."/>
            <person name="Arachchi H.M."/>
            <person name="Berlin A."/>
            <person name="Brown A."/>
            <person name="Chapman S.B."/>
            <person name="Chen Z."/>
            <person name="Dunbar C."/>
            <person name="Freedman E."/>
            <person name="Gearin G."/>
            <person name="Gellesch M."/>
            <person name="Goldberg J."/>
            <person name="Griggs A."/>
            <person name="Gujja S."/>
            <person name="Heiman D."/>
            <person name="Howarth C."/>
            <person name="Larson L."/>
            <person name="Lui A."/>
            <person name="MacDonald P.J.P."/>
            <person name="Mehta T."/>
            <person name="Montmayeur A."/>
            <person name="Murphy C."/>
            <person name="Neiman D."/>
            <person name="Pearson M."/>
            <person name="Priest M."/>
            <person name="Roberts A."/>
            <person name="Saif S."/>
            <person name="Shea T."/>
            <person name="Shenoy N."/>
            <person name="Sisk P."/>
            <person name="Stolte C."/>
            <person name="Sykes S."/>
            <person name="Wortman J."/>
            <person name="Nusbaum C."/>
            <person name="Birren B."/>
        </authorList>
    </citation>
    <scope>NUCLEOTIDE SEQUENCE [LARGE SCALE GENOMIC DNA]</scope>
    <source>
        <strain evidence="1 2">F0390</strain>
    </source>
</reference>
<organism evidence="1 2">
    <name type="scientific">Segatella oulorum F0390</name>
    <dbReference type="NCBI Taxonomy" id="702438"/>
    <lineage>
        <taxon>Bacteria</taxon>
        <taxon>Pseudomonadati</taxon>
        <taxon>Bacteroidota</taxon>
        <taxon>Bacteroidia</taxon>
        <taxon>Bacteroidales</taxon>
        <taxon>Prevotellaceae</taxon>
        <taxon>Segatella</taxon>
    </lineage>
</organism>
<dbReference type="Proteomes" id="UP000005141">
    <property type="component" value="Unassembled WGS sequence"/>
</dbReference>
<gene>
    <name evidence="1" type="ORF">HMPREF9431_02362</name>
</gene>
<keyword evidence="2" id="KW-1185">Reference proteome</keyword>
<evidence type="ECO:0000313" key="2">
    <source>
        <dbReference type="Proteomes" id="UP000005141"/>
    </source>
</evidence>
<dbReference type="RefSeq" id="WP_004381456.1">
    <property type="nucleotide sequence ID" value="NZ_JH114217.1"/>
</dbReference>
<dbReference type="EMBL" id="ADGI01000066">
    <property type="protein sequence ID" value="EGV28925.1"/>
    <property type="molecule type" value="Genomic_DNA"/>
</dbReference>
<comment type="caution">
    <text evidence="1">The sequence shown here is derived from an EMBL/GenBank/DDBJ whole genome shotgun (WGS) entry which is preliminary data.</text>
</comment>
<dbReference type="HOGENOM" id="CLU_2108111_0_0_10"/>
<sequence>MLNDFDIINMNGRLYDPVLGRFLSPDNFVQMPDNAQSYNRYSYCLNNPLKCTDPSGEAFVIDNTTIAFTLFSVTSSMMQAAATSGNVWKAGAAIGVWFGGGGFLPGAIIGGAIGSIAGSFGGSWIGTGAVDGLYGR</sequence>
<protein>
    <recommendedName>
        <fullName evidence="3">RHS repeat-associated core domain-containing protein</fullName>
    </recommendedName>
</protein>
<dbReference type="eggNOG" id="COG3209">
    <property type="taxonomic scope" value="Bacteria"/>
</dbReference>
<name>G1WES5_9BACT</name>
<dbReference type="InterPro" id="IPR022385">
    <property type="entry name" value="Rhs_assc_core"/>
</dbReference>
<dbReference type="Gene3D" id="2.180.10.10">
    <property type="entry name" value="RHS repeat-associated core"/>
    <property type="match status" value="1"/>
</dbReference>
<dbReference type="PATRIC" id="fig|702438.4.peg.2475"/>